<evidence type="ECO:0000313" key="1">
    <source>
        <dbReference type="EnsemblPlants" id="TuG1812G0700000175.01.T04"/>
    </source>
</evidence>
<accession>A0A8R7UWV0</accession>
<dbReference type="Proteomes" id="UP000015106">
    <property type="component" value="Chromosome 7"/>
</dbReference>
<proteinExistence type="predicted"/>
<dbReference type="Gramene" id="TuG1812G0700000175.01.T04">
    <property type="protein sequence ID" value="TuG1812G0700000175.01.T04"/>
    <property type="gene ID" value="TuG1812G0700000175.01"/>
</dbReference>
<reference evidence="1" key="2">
    <citation type="submission" date="2018-03" db="EMBL/GenBank/DDBJ databases">
        <title>The Triticum urartu genome reveals the dynamic nature of wheat genome evolution.</title>
        <authorList>
            <person name="Ling H."/>
            <person name="Ma B."/>
            <person name="Shi X."/>
            <person name="Liu H."/>
            <person name="Dong L."/>
            <person name="Sun H."/>
            <person name="Cao Y."/>
            <person name="Gao Q."/>
            <person name="Zheng S."/>
            <person name="Li Y."/>
            <person name="Yu Y."/>
            <person name="Du H."/>
            <person name="Qi M."/>
            <person name="Li Y."/>
            <person name="Yu H."/>
            <person name="Cui Y."/>
            <person name="Wang N."/>
            <person name="Chen C."/>
            <person name="Wu H."/>
            <person name="Zhao Y."/>
            <person name="Zhang J."/>
            <person name="Li Y."/>
            <person name="Zhou W."/>
            <person name="Zhang B."/>
            <person name="Hu W."/>
            <person name="Eijk M."/>
            <person name="Tang J."/>
            <person name="Witsenboer H."/>
            <person name="Zhao S."/>
            <person name="Li Z."/>
            <person name="Zhang A."/>
            <person name="Wang D."/>
            <person name="Liang C."/>
        </authorList>
    </citation>
    <scope>NUCLEOTIDE SEQUENCE [LARGE SCALE GENOMIC DNA]</scope>
    <source>
        <strain evidence="1">cv. G1812</strain>
    </source>
</reference>
<organism evidence="1 2">
    <name type="scientific">Triticum urartu</name>
    <name type="common">Red wild einkorn</name>
    <name type="synonym">Crithodium urartu</name>
    <dbReference type="NCBI Taxonomy" id="4572"/>
    <lineage>
        <taxon>Eukaryota</taxon>
        <taxon>Viridiplantae</taxon>
        <taxon>Streptophyta</taxon>
        <taxon>Embryophyta</taxon>
        <taxon>Tracheophyta</taxon>
        <taxon>Spermatophyta</taxon>
        <taxon>Magnoliopsida</taxon>
        <taxon>Liliopsida</taxon>
        <taxon>Poales</taxon>
        <taxon>Poaceae</taxon>
        <taxon>BOP clade</taxon>
        <taxon>Pooideae</taxon>
        <taxon>Triticodae</taxon>
        <taxon>Triticeae</taxon>
        <taxon>Triticinae</taxon>
        <taxon>Triticum</taxon>
    </lineage>
</organism>
<name>A0A8R7UWV0_TRIUA</name>
<reference evidence="2" key="1">
    <citation type="journal article" date="2013" name="Nature">
        <title>Draft genome of the wheat A-genome progenitor Triticum urartu.</title>
        <authorList>
            <person name="Ling H.Q."/>
            <person name="Zhao S."/>
            <person name="Liu D."/>
            <person name="Wang J."/>
            <person name="Sun H."/>
            <person name="Zhang C."/>
            <person name="Fan H."/>
            <person name="Li D."/>
            <person name="Dong L."/>
            <person name="Tao Y."/>
            <person name="Gao C."/>
            <person name="Wu H."/>
            <person name="Li Y."/>
            <person name="Cui Y."/>
            <person name="Guo X."/>
            <person name="Zheng S."/>
            <person name="Wang B."/>
            <person name="Yu K."/>
            <person name="Liang Q."/>
            <person name="Yang W."/>
            <person name="Lou X."/>
            <person name="Chen J."/>
            <person name="Feng M."/>
            <person name="Jian J."/>
            <person name="Zhang X."/>
            <person name="Luo G."/>
            <person name="Jiang Y."/>
            <person name="Liu J."/>
            <person name="Wang Z."/>
            <person name="Sha Y."/>
            <person name="Zhang B."/>
            <person name="Wu H."/>
            <person name="Tang D."/>
            <person name="Shen Q."/>
            <person name="Xue P."/>
            <person name="Zou S."/>
            <person name="Wang X."/>
            <person name="Liu X."/>
            <person name="Wang F."/>
            <person name="Yang Y."/>
            <person name="An X."/>
            <person name="Dong Z."/>
            <person name="Zhang K."/>
            <person name="Zhang X."/>
            <person name="Luo M.C."/>
            <person name="Dvorak J."/>
            <person name="Tong Y."/>
            <person name="Wang J."/>
            <person name="Yang H."/>
            <person name="Li Z."/>
            <person name="Wang D."/>
            <person name="Zhang A."/>
            <person name="Wang J."/>
        </authorList>
    </citation>
    <scope>NUCLEOTIDE SEQUENCE</scope>
    <source>
        <strain evidence="2">cv. G1812</strain>
    </source>
</reference>
<evidence type="ECO:0000313" key="2">
    <source>
        <dbReference type="Proteomes" id="UP000015106"/>
    </source>
</evidence>
<dbReference type="AlphaFoldDB" id="A0A8R7UWV0"/>
<protein>
    <submittedName>
        <fullName evidence="1">Uncharacterized protein</fullName>
    </submittedName>
</protein>
<keyword evidence="2" id="KW-1185">Reference proteome</keyword>
<reference evidence="1" key="3">
    <citation type="submission" date="2022-06" db="UniProtKB">
        <authorList>
            <consortium name="EnsemblPlants"/>
        </authorList>
    </citation>
    <scope>IDENTIFICATION</scope>
</reference>
<sequence>MPCKSISSKAKLFGSSNTGVIKRACTITICSISRNS</sequence>
<dbReference type="EnsemblPlants" id="TuG1812G0700000175.01.T04">
    <property type="protein sequence ID" value="TuG1812G0700000175.01.T04"/>
    <property type="gene ID" value="TuG1812G0700000175.01"/>
</dbReference>